<sequence>MGEVLFYEKQQFKQWWLWLLLAAVSIYISINKYLNSVDFTYAAFTVGTVILLFLVIKLETKITRDGIYVRFFPFNIGYKFHSWNTISKAYVKEYRPLADYGGWGFRYSFINGRALNISGNKGLQLEFIDGSKLLIGTAKEKELEDTLMRLNP</sequence>
<proteinExistence type="predicted"/>
<comment type="caution">
    <text evidence="2">The sequence shown here is derived from an EMBL/GenBank/DDBJ whole genome shotgun (WGS) entry which is preliminary data.</text>
</comment>
<feature type="transmembrane region" description="Helical" evidence="1">
    <location>
        <begin position="15"/>
        <end position="33"/>
    </location>
</feature>
<protein>
    <submittedName>
        <fullName evidence="2">Uncharacterized protein</fullName>
    </submittedName>
</protein>
<keyword evidence="3" id="KW-1185">Reference proteome</keyword>
<dbReference type="RefSeq" id="WP_160843854.1">
    <property type="nucleotide sequence ID" value="NZ_WVHT01000002.1"/>
</dbReference>
<evidence type="ECO:0000313" key="2">
    <source>
        <dbReference type="EMBL" id="MXV50697.1"/>
    </source>
</evidence>
<reference evidence="2 3" key="1">
    <citation type="submission" date="2019-11" db="EMBL/GenBank/DDBJ databases">
        <title>Pedobacter sp. HMF7647 Genome sequencing and assembly.</title>
        <authorList>
            <person name="Kang H."/>
            <person name="Kim H."/>
            <person name="Joh K."/>
        </authorList>
    </citation>
    <scope>NUCLEOTIDE SEQUENCE [LARGE SCALE GENOMIC DNA]</scope>
    <source>
        <strain evidence="2 3">HMF7647</strain>
    </source>
</reference>
<dbReference type="AlphaFoldDB" id="A0A7K1Y804"/>
<dbReference type="EMBL" id="WVHT01000002">
    <property type="protein sequence ID" value="MXV50697.1"/>
    <property type="molecule type" value="Genomic_DNA"/>
</dbReference>
<gene>
    <name evidence="2" type="ORF">GS399_06900</name>
</gene>
<feature type="transmembrane region" description="Helical" evidence="1">
    <location>
        <begin position="39"/>
        <end position="56"/>
    </location>
</feature>
<keyword evidence="1" id="KW-0472">Membrane</keyword>
<dbReference type="Proteomes" id="UP000466586">
    <property type="component" value="Unassembled WGS sequence"/>
</dbReference>
<evidence type="ECO:0000313" key="3">
    <source>
        <dbReference type="Proteomes" id="UP000466586"/>
    </source>
</evidence>
<evidence type="ECO:0000256" key="1">
    <source>
        <dbReference type="SAM" id="Phobius"/>
    </source>
</evidence>
<organism evidence="2 3">
    <name type="scientific">Hufsiella arboris</name>
    <dbReference type="NCBI Taxonomy" id="2695275"/>
    <lineage>
        <taxon>Bacteria</taxon>
        <taxon>Pseudomonadati</taxon>
        <taxon>Bacteroidota</taxon>
        <taxon>Sphingobacteriia</taxon>
        <taxon>Sphingobacteriales</taxon>
        <taxon>Sphingobacteriaceae</taxon>
        <taxon>Hufsiella</taxon>
    </lineage>
</organism>
<accession>A0A7K1Y804</accession>
<keyword evidence="1" id="KW-0812">Transmembrane</keyword>
<name>A0A7K1Y804_9SPHI</name>
<keyword evidence="1" id="KW-1133">Transmembrane helix</keyword>